<evidence type="ECO:0000313" key="7">
    <source>
        <dbReference type="EMBL" id="RDI57996.1"/>
    </source>
</evidence>
<feature type="domain" description="ABC transporter" evidence="6">
    <location>
        <begin position="4"/>
        <end position="235"/>
    </location>
</feature>
<protein>
    <submittedName>
        <fullName evidence="7">Branched-chain amino acid transport system ATP-binding protein</fullName>
    </submittedName>
</protein>
<dbReference type="InterPro" id="IPR003593">
    <property type="entry name" value="AAA+_ATPase"/>
</dbReference>
<dbReference type="InterPro" id="IPR017871">
    <property type="entry name" value="ABC_transporter-like_CS"/>
</dbReference>
<evidence type="ECO:0000256" key="3">
    <source>
        <dbReference type="ARBA" id="ARBA00022741"/>
    </source>
</evidence>
<dbReference type="InterPro" id="IPR027417">
    <property type="entry name" value="P-loop_NTPase"/>
</dbReference>
<dbReference type="Gene3D" id="3.40.50.300">
    <property type="entry name" value="P-loop containing nucleotide triphosphate hydrolases"/>
    <property type="match status" value="1"/>
</dbReference>
<dbReference type="GO" id="GO:0005524">
    <property type="term" value="F:ATP binding"/>
    <property type="evidence" value="ECO:0007669"/>
    <property type="project" value="UniProtKB-KW"/>
</dbReference>
<proteinExistence type="inferred from homology"/>
<keyword evidence="4 7" id="KW-0067">ATP-binding</keyword>
<dbReference type="CDD" id="cd03224">
    <property type="entry name" value="ABC_TM1139_LivF_branched"/>
    <property type="match status" value="1"/>
</dbReference>
<dbReference type="EMBL" id="QQBB01000006">
    <property type="protein sequence ID" value="RDI57996.1"/>
    <property type="molecule type" value="Genomic_DNA"/>
</dbReference>
<dbReference type="GO" id="GO:0015807">
    <property type="term" value="P:L-amino acid transport"/>
    <property type="evidence" value="ECO:0007669"/>
    <property type="project" value="TreeGrafter"/>
</dbReference>
<comment type="caution">
    <text evidence="7">The sequence shown here is derived from an EMBL/GenBank/DDBJ whole genome shotgun (WGS) entry which is preliminary data.</text>
</comment>
<keyword evidence="3" id="KW-0547">Nucleotide-binding</keyword>
<dbReference type="Pfam" id="PF00005">
    <property type="entry name" value="ABC_tran"/>
    <property type="match status" value="1"/>
</dbReference>
<dbReference type="Proteomes" id="UP000254925">
    <property type="component" value="Unassembled WGS sequence"/>
</dbReference>
<dbReference type="InterPro" id="IPR003439">
    <property type="entry name" value="ABC_transporter-like_ATP-bd"/>
</dbReference>
<evidence type="ECO:0000256" key="1">
    <source>
        <dbReference type="ARBA" id="ARBA00005417"/>
    </source>
</evidence>
<dbReference type="RefSeq" id="WP_245571762.1">
    <property type="nucleotide sequence ID" value="NZ_QQBB01000006.1"/>
</dbReference>
<dbReference type="AlphaFoldDB" id="A0A370HJY1"/>
<organism evidence="7 8">
    <name type="scientific">Microvirga subterranea</name>
    <dbReference type="NCBI Taxonomy" id="186651"/>
    <lineage>
        <taxon>Bacteria</taxon>
        <taxon>Pseudomonadati</taxon>
        <taxon>Pseudomonadota</taxon>
        <taxon>Alphaproteobacteria</taxon>
        <taxon>Hyphomicrobiales</taxon>
        <taxon>Methylobacteriaceae</taxon>
        <taxon>Microvirga</taxon>
    </lineage>
</organism>
<evidence type="ECO:0000256" key="5">
    <source>
        <dbReference type="ARBA" id="ARBA00022970"/>
    </source>
</evidence>
<evidence type="ECO:0000256" key="4">
    <source>
        <dbReference type="ARBA" id="ARBA00022840"/>
    </source>
</evidence>
<evidence type="ECO:0000313" key="8">
    <source>
        <dbReference type="Proteomes" id="UP000254925"/>
    </source>
</evidence>
<dbReference type="PANTHER" id="PTHR43820">
    <property type="entry name" value="HIGH-AFFINITY BRANCHED-CHAIN AMINO ACID TRANSPORT ATP-BINDING PROTEIN LIVF"/>
    <property type="match status" value="1"/>
</dbReference>
<name>A0A370HJY1_9HYPH</name>
<dbReference type="GO" id="GO:0016887">
    <property type="term" value="F:ATP hydrolysis activity"/>
    <property type="evidence" value="ECO:0007669"/>
    <property type="project" value="InterPro"/>
</dbReference>
<dbReference type="SMART" id="SM00382">
    <property type="entry name" value="AAA"/>
    <property type="match status" value="1"/>
</dbReference>
<dbReference type="PROSITE" id="PS00211">
    <property type="entry name" value="ABC_TRANSPORTER_1"/>
    <property type="match status" value="1"/>
</dbReference>
<dbReference type="SUPFAM" id="SSF52540">
    <property type="entry name" value="P-loop containing nucleoside triphosphate hydrolases"/>
    <property type="match status" value="1"/>
</dbReference>
<sequence>MTALRVVDLEAGYEPGLPIVRGTSLAVEPNEIVAVLGPNGAGKSTLIKAIAGLVPVSAGKVLLHDRDITGRAAHHLAHEGLGFVPQTENVFVNLSIEDNLDLAASILKVPKKQRLRDLYDLFPDLARQRRLLAGRLSGGQRQMLAVARALVGEPKVLMLDEPSAGLSPKLVGIVFEKLLDVRATGVTIVLVEQNVKAALAIADRGAVLVEGSTRIVGTARDLAGDPQVAALYLGQHRGGS</sequence>
<accession>A0A370HJY1</accession>
<gene>
    <name evidence="7" type="ORF">DES45_106310</name>
</gene>
<keyword evidence="8" id="KW-1185">Reference proteome</keyword>
<evidence type="ECO:0000259" key="6">
    <source>
        <dbReference type="PROSITE" id="PS50893"/>
    </source>
</evidence>
<dbReference type="PROSITE" id="PS50893">
    <property type="entry name" value="ABC_TRANSPORTER_2"/>
    <property type="match status" value="1"/>
</dbReference>
<dbReference type="InterPro" id="IPR052156">
    <property type="entry name" value="BCAA_Transport_ATP-bd_LivF"/>
</dbReference>
<dbReference type="PANTHER" id="PTHR43820:SF4">
    <property type="entry name" value="HIGH-AFFINITY BRANCHED-CHAIN AMINO ACID TRANSPORT ATP-BINDING PROTEIN LIVF"/>
    <property type="match status" value="1"/>
</dbReference>
<reference evidence="7 8" key="1">
    <citation type="submission" date="2018-07" db="EMBL/GenBank/DDBJ databases">
        <title>Genomic Encyclopedia of Type Strains, Phase IV (KMG-IV): sequencing the most valuable type-strain genomes for metagenomic binning, comparative biology and taxonomic classification.</title>
        <authorList>
            <person name="Goeker M."/>
        </authorList>
    </citation>
    <scope>NUCLEOTIDE SEQUENCE [LARGE SCALE GENOMIC DNA]</scope>
    <source>
        <strain evidence="7 8">DSM 14364</strain>
    </source>
</reference>
<dbReference type="GO" id="GO:0015658">
    <property type="term" value="F:branched-chain amino acid transmembrane transporter activity"/>
    <property type="evidence" value="ECO:0007669"/>
    <property type="project" value="TreeGrafter"/>
</dbReference>
<keyword evidence="5" id="KW-0029">Amino-acid transport</keyword>
<comment type="similarity">
    <text evidence="1">Belongs to the ABC transporter superfamily.</text>
</comment>
<evidence type="ECO:0000256" key="2">
    <source>
        <dbReference type="ARBA" id="ARBA00022448"/>
    </source>
</evidence>
<keyword evidence="2" id="KW-0813">Transport</keyword>